<proteinExistence type="predicted"/>
<feature type="compositionally biased region" description="Low complexity" evidence="2">
    <location>
        <begin position="588"/>
        <end position="611"/>
    </location>
</feature>
<dbReference type="EMBL" id="KV417314">
    <property type="protein sequence ID" value="KZO92126.1"/>
    <property type="molecule type" value="Genomic_DNA"/>
</dbReference>
<evidence type="ECO:0000313" key="4">
    <source>
        <dbReference type="Proteomes" id="UP000076738"/>
    </source>
</evidence>
<feature type="compositionally biased region" description="Low complexity" evidence="2">
    <location>
        <begin position="105"/>
        <end position="114"/>
    </location>
</feature>
<feature type="compositionally biased region" description="Gly residues" evidence="2">
    <location>
        <begin position="541"/>
        <end position="552"/>
    </location>
</feature>
<feature type="compositionally biased region" description="Low complexity" evidence="2">
    <location>
        <begin position="13"/>
        <end position="26"/>
    </location>
</feature>
<feature type="region of interest" description="Disordered" evidence="2">
    <location>
        <begin position="326"/>
        <end position="361"/>
    </location>
</feature>
<accession>A0A167HYZ2</accession>
<feature type="compositionally biased region" description="Acidic residues" evidence="2">
    <location>
        <begin position="577"/>
        <end position="587"/>
    </location>
</feature>
<dbReference type="OrthoDB" id="10617824at2759"/>
<feature type="region of interest" description="Disordered" evidence="2">
    <location>
        <begin position="94"/>
        <end position="203"/>
    </location>
</feature>
<feature type="compositionally biased region" description="Pro residues" evidence="2">
    <location>
        <begin position="460"/>
        <end position="472"/>
    </location>
</feature>
<evidence type="ECO:0000313" key="3">
    <source>
        <dbReference type="EMBL" id="KZO92126.1"/>
    </source>
</evidence>
<feature type="compositionally biased region" description="Basic and acidic residues" evidence="2">
    <location>
        <begin position="556"/>
        <end position="568"/>
    </location>
</feature>
<organism evidence="3 4">
    <name type="scientific">Calocera viscosa (strain TUFC12733)</name>
    <dbReference type="NCBI Taxonomy" id="1330018"/>
    <lineage>
        <taxon>Eukaryota</taxon>
        <taxon>Fungi</taxon>
        <taxon>Dikarya</taxon>
        <taxon>Basidiomycota</taxon>
        <taxon>Agaricomycotina</taxon>
        <taxon>Dacrymycetes</taxon>
        <taxon>Dacrymycetales</taxon>
        <taxon>Dacrymycetaceae</taxon>
        <taxon>Calocera</taxon>
    </lineage>
</organism>
<feature type="compositionally biased region" description="Polar residues" evidence="2">
    <location>
        <begin position="489"/>
        <end position="502"/>
    </location>
</feature>
<gene>
    <name evidence="3" type="ORF">CALVIDRAFT_319072</name>
</gene>
<keyword evidence="4" id="KW-1185">Reference proteome</keyword>
<protein>
    <submittedName>
        <fullName evidence="3">Uncharacterized protein</fullName>
    </submittedName>
</protein>
<evidence type="ECO:0000256" key="1">
    <source>
        <dbReference type="SAM" id="Coils"/>
    </source>
</evidence>
<feature type="region of interest" description="Disordered" evidence="2">
    <location>
        <begin position="385"/>
        <end position="620"/>
    </location>
</feature>
<evidence type="ECO:0000256" key="2">
    <source>
        <dbReference type="SAM" id="MobiDB-lite"/>
    </source>
</evidence>
<feature type="coiled-coil region" evidence="1">
    <location>
        <begin position="212"/>
        <end position="253"/>
    </location>
</feature>
<sequence>MPHSSAYGPLPSPTAAPSGAPAPKSSRLFTRVKHAFLRSPRSERFAESSDAEGHARAREREGEVIDVRRERAAVEAAYEVRSAPVVAICCEPDAPPQATARQHPSEPSTPTPTSVLPRITVHSPFSPYAAYHPPSQIDEDLCPTGSGSGAASDGETYRPSPSIRKRGSDIRSVAGSRPATAGSRRESADQGVQCDLSSSSEDLPSASALARVRALEDELATSQASLALAQHEADDLRTSLSNTQREADALHLELLISEKFIETIKAENRELLMDLAHLSGAGADGASVSHLGLGSRGWEDSGSDMPTRPTSVASSFDAASFLSSGAWSAPPQPVVRSPVGRTASQASAPGVLSGGGGMGVLQLATDRKTPEPSLSFPLPLPLALPIPLPGNHGGTSPNGTGTGQPAPAQAHNHHRRPTATSISSSSSSHQDPASPPSAGSLSLGFHPPHSPLTPHAHQHPPYPPPPPPPPMPAVQKRDRKLGPQRRDSVSSLRRTSHSHTPTQPSPLALDVLSHEDTEGDGEEGGEGGASGTAGRESASGSAGGGGERGGAGRSPAGEERSRSAERASRGSVYSDSPDGDADLDADLDVAGSVSEAGTGTGLSRTSTLASADVDEEERAL</sequence>
<feature type="region of interest" description="Disordered" evidence="2">
    <location>
        <begin position="39"/>
        <end position="66"/>
    </location>
</feature>
<feature type="compositionally biased region" description="Low complexity" evidence="2">
    <location>
        <begin position="419"/>
        <end position="444"/>
    </location>
</feature>
<keyword evidence="1" id="KW-0175">Coiled coil</keyword>
<feature type="region of interest" description="Disordered" evidence="2">
    <location>
        <begin position="1"/>
        <end position="27"/>
    </location>
</feature>
<name>A0A167HYZ2_CALVF</name>
<dbReference type="AlphaFoldDB" id="A0A167HYZ2"/>
<dbReference type="Proteomes" id="UP000076738">
    <property type="component" value="Unassembled WGS sequence"/>
</dbReference>
<reference evidence="3 4" key="1">
    <citation type="journal article" date="2016" name="Mol. Biol. Evol.">
        <title>Comparative Genomics of Early-Diverging Mushroom-Forming Fungi Provides Insights into the Origins of Lignocellulose Decay Capabilities.</title>
        <authorList>
            <person name="Nagy L.G."/>
            <person name="Riley R."/>
            <person name="Tritt A."/>
            <person name="Adam C."/>
            <person name="Daum C."/>
            <person name="Floudas D."/>
            <person name="Sun H."/>
            <person name="Yadav J.S."/>
            <person name="Pangilinan J."/>
            <person name="Larsson K.H."/>
            <person name="Matsuura K."/>
            <person name="Barry K."/>
            <person name="Labutti K."/>
            <person name="Kuo R."/>
            <person name="Ohm R.A."/>
            <person name="Bhattacharya S.S."/>
            <person name="Shirouzu T."/>
            <person name="Yoshinaga Y."/>
            <person name="Martin F.M."/>
            <person name="Grigoriev I.V."/>
            <person name="Hibbett D.S."/>
        </authorList>
    </citation>
    <scope>NUCLEOTIDE SEQUENCE [LARGE SCALE GENOMIC DNA]</scope>
    <source>
        <strain evidence="3 4">TUFC12733</strain>
    </source>
</reference>
<feature type="compositionally biased region" description="Basic and acidic residues" evidence="2">
    <location>
        <begin position="40"/>
        <end position="66"/>
    </location>
</feature>